<gene>
    <name evidence="5" type="ORF">ACE3NQ_15335</name>
</gene>
<dbReference type="SUPFAM" id="SSF53822">
    <property type="entry name" value="Periplasmic binding protein-like I"/>
    <property type="match status" value="1"/>
</dbReference>
<evidence type="ECO:0000256" key="2">
    <source>
        <dbReference type="ARBA" id="ARBA00023125"/>
    </source>
</evidence>
<dbReference type="Gene3D" id="3.40.50.2300">
    <property type="match status" value="2"/>
</dbReference>
<dbReference type="GO" id="GO:0003677">
    <property type="term" value="F:DNA binding"/>
    <property type="evidence" value="ECO:0007669"/>
    <property type="project" value="UniProtKB-KW"/>
</dbReference>
<evidence type="ECO:0000256" key="3">
    <source>
        <dbReference type="ARBA" id="ARBA00023163"/>
    </source>
</evidence>
<dbReference type="PANTHER" id="PTHR30146:SF105">
    <property type="entry name" value="CATABOLITE CONTROL PROTEIN B"/>
    <property type="match status" value="1"/>
</dbReference>
<proteinExistence type="predicted"/>
<keyword evidence="1" id="KW-0805">Transcription regulation</keyword>
<dbReference type="RefSeq" id="WP_375526051.1">
    <property type="nucleotide sequence ID" value="NZ_JBHILM010000016.1"/>
</dbReference>
<dbReference type="PROSITE" id="PS00356">
    <property type="entry name" value="HTH_LACI_1"/>
    <property type="match status" value="1"/>
</dbReference>
<protein>
    <submittedName>
        <fullName evidence="5">LacI family DNA-binding transcriptional regulator</fullName>
    </submittedName>
</protein>
<dbReference type="CDD" id="cd06286">
    <property type="entry name" value="PBP1_CcpB-like"/>
    <property type="match status" value="1"/>
</dbReference>
<dbReference type="Proteomes" id="UP001580407">
    <property type="component" value="Unassembled WGS sequence"/>
</dbReference>
<dbReference type="InterPro" id="IPR000843">
    <property type="entry name" value="HTH_LacI"/>
</dbReference>
<dbReference type="SMART" id="SM00354">
    <property type="entry name" value="HTH_LACI"/>
    <property type="match status" value="1"/>
</dbReference>
<dbReference type="Pfam" id="PF13377">
    <property type="entry name" value="Peripla_BP_3"/>
    <property type="match status" value="1"/>
</dbReference>
<evidence type="ECO:0000256" key="1">
    <source>
        <dbReference type="ARBA" id="ARBA00023015"/>
    </source>
</evidence>
<dbReference type="CDD" id="cd01392">
    <property type="entry name" value="HTH_LacI"/>
    <property type="match status" value="1"/>
</dbReference>
<evidence type="ECO:0000313" key="6">
    <source>
        <dbReference type="Proteomes" id="UP001580407"/>
    </source>
</evidence>
<dbReference type="EMBL" id="JBHILM010000016">
    <property type="protein sequence ID" value="MFB5682298.1"/>
    <property type="molecule type" value="Genomic_DNA"/>
</dbReference>
<name>A0ABV5B9B5_9BACL</name>
<organism evidence="5 6">
    <name type="scientific">Paenibacillus terreus</name>
    <dbReference type="NCBI Taxonomy" id="1387834"/>
    <lineage>
        <taxon>Bacteria</taxon>
        <taxon>Bacillati</taxon>
        <taxon>Bacillota</taxon>
        <taxon>Bacilli</taxon>
        <taxon>Bacillales</taxon>
        <taxon>Paenibacillaceae</taxon>
        <taxon>Paenibacillus</taxon>
    </lineage>
</organism>
<dbReference type="InterPro" id="IPR046335">
    <property type="entry name" value="LacI/GalR-like_sensor"/>
</dbReference>
<comment type="caution">
    <text evidence="5">The sequence shown here is derived from an EMBL/GenBank/DDBJ whole genome shotgun (WGS) entry which is preliminary data.</text>
</comment>
<dbReference type="Pfam" id="PF00356">
    <property type="entry name" value="LacI"/>
    <property type="match status" value="1"/>
</dbReference>
<dbReference type="SUPFAM" id="SSF47413">
    <property type="entry name" value="lambda repressor-like DNA-binding domains"/>
    <property type="match status" value="1"/>
</dbReference>
<dbReference type="PRINTS" id="PR00036">
    <property type="entry name" value="HTHLACI"/>
</dbReference>
<dbReference type="PANTHER" id="PTHR30146">
    <property type="entry name" value="LACI-RELATED TRANSCRIPTIONAL REPRESSOR"/>
    <property type="match status" value="1"/>
</dbReference>
<accession>A0ABV5B9B5</accession>
<keyword evidence="3" id="KW-0804">Transcription</keyword>
<feature type="domain" description="HTH lacI-type" evidence="4">
    <location>
        <begin position="2"/>
        <end position="56"/>
    </location>
</feature>
<dbReference type="Gene3D" id="1.10.260.40">
    <property type="entry name" value="lambda repressor-like DNA-binding domains"/>
    <property type="match status" value="1"/>
</dbReference>
<dbReference type="InterPro" id="IPR028082">
    <property type="entry name" value="Peripla_BP_I"/>
</dbReference>
<reference evidence="5 6" key="1">
    <citation type="submission" date="2024-09" db="EMBL/GenBank/DDBJ databases">
        <authorList>
            <person name="Ruan L."/>
        </authorList>
    </citation>
    <scope>NUCLEOTIDE SEQUENCE [LARGE SCALE GENOMIC DNA]</scope>
    <source>
        <strain evidence="5 6">D33</strain>
    </source>
</reference>
<dbReference type="PROSITE" id="PS50932">
    <property type="entry name" value="HTH_LACI_2"/>
    <property type="match status" value="1"/>
</dbReference>
<evidence type="ECO:0000313" key="5">
    <source>
        <dbReference type="EMBL" id="MFB5682298.1"/>
    </source>
</evidence>
<keyword evidence="6" id="KW-1185">Reference proteome</keyword>
<dbReference type="InterPro" id="IPR010982">
    <property type="entry name" value="Lambda_DNA-bd_dom_sf"/>
</dbReference>
<evidence type="ECO:0000259" key="4">
    <source>
        <dbReference type="PROSITE" id="PS50932"/>
    </source>
</evidence>
<sequence length="319" mass="35822">MANIKDIAKLAGVSVTTVSRVINGHPYVSEEKREAVMRVMGETNYERNINAVHLIKGKTNLVGVMVPSIKRPYFGLVVEGIAEEALKGNYKLVLIQTNYEEERELEALMMLRLKQIDALIICSKISDWDIVEEFAAYGPIIAFEDARGHNVSSIFIDHYKGFIEALTYLSGKGHRKIGYCLARKSGTSSKQREAAYRDFLKSLAEPFDPDCAFYDAIHFEDGEWIVERLMTMQDPPTALLVTSDQVAAGILACCNERNLEVPSKLAIVSFDNQPIAKVLNITTFAIPLTEIGRDLFRKIMTGEFDQQEIPVKLIERLTV</sequence>
<keyword evidence="2 5" id="KW-0238">DNA-binding</keyword>